<dbReference type="GO" id="GO:0045087">
    <property type="term" value="P:innate immune response"/>
    <property type="evidence" value="ECO:0007669"/>
    <property type="project" value="InterPro"/>
</dbReference>
<evidence type="ECO:0000256" key="4">
    <source>
        <dbReference type="ARBA" id="ARBA00022729"/>
    </source>
</evidence>
<feature type="compositionally biased region" description="Polar residues" evidence="7">
    <location>
        <begin position="141"/>
        <end position="153"/>
    </location>
</feature>
<evidence type="ECO:0000256" key="6">
    <source>
        <dbReference type="RuleBase" id="RU231113"/>
    </source>
</evidence>
<evidence type="ECO:0000256" key="5">
    <source>
        <dbReference type="ARBA" id="ARBA00023157"/>
    </source>
</evidence>
<keyword evidence="4 6" id="KW-0732">Signal</keyword>
<feature type="region of interest" description="Disordered" evidence="7">
    <location>
        <begin position="141"/>
        <end position="164"/>
    </location>
</feature>
<evidence type="ECO:0000256" key="7">
    <source>
        <dbReference type="SAM" id="MobiDB-lite"/>
    </source>
</evidence>
<keyword evidence="6" id="KW-0044">Antibiotic</keyword>
<feature type="signal peptide" evidence="6">
    <location>
        <begin position="1"/>
        <end position="19"/>
    </location>
</feature>
<organism evidence="9 10">
    <name type="scientific">Spermophilus dauricus</name>
    <name type="common">Daurian ground squirrel</name>
    <dbReference type="NCBI Taxonomy" id="99837"/>
    <lineage>
        <taxon>Eukaryota</taxon>
        <taxon>Metazoa</taxon>
        <taxon>Chordata</taxon>
        <taxon>Craniata</taxon>
        <taxon>Vertebrata</taxon>
        <taxon>Euteleostomi</taxon>
        <taxon>Mammalia</taxon>
        <taxon>Eutheria</taxon>
        <taxon>Euarchontoglires</taxon>
        <taxon>Glires</taxon>
        <taxon>Rodentia</taxon>
        <taxon>Sciuromorpha</taxon>
        <taxon>Sciuridae</taxon>
        <taxon>Xerinae</taxon>
        <taxon>Marmotini</taxon>
        <taxon>Spermophilus</taxon>
    </lineage>
</organism>
<dbReference type="GO" id="GO:0005576">
    <property type="term" value="C:extracellular region"/>
    <property type="evidence" value="ECO:0007669"/>
    <property type="project" value="UniProtKB-SubCell"/>
</dbReference>
<evidence type="ECO:0000256" key="1">
    <source>
        <dbReference type="ARBA" id="ARBA00004613"/>
    </source>
</evidence>
<accession>A0A8C9PQ77</accession>
<evidence type="ECO:0000259" key="8">
    <source>
        <dbReference type="Pfam" id="PF13841"/>
    </source>
</evidence>
<comment type="similarity">
    <text evidence="2 6">Belongs to the beta-defensin family.</text>
</comment>
<protein>
    <recommendedName>
        <fullName evidence="6">Beta-defensin</fullName>
    </recommendedName>
</protein>
<comment type="subcellular location">
    <subcellularLocation>
        <location evidence="1 6">Secreted</location>
    </subcellularLocation>
</comment>
<keyword evidence="5" id="KW-1015">Disulfide bond</keyword>
<dbReference type="InterPro" id="IPR025933">
    <property type="entry name" value="Beta_defensin_dom"/>
</dbReference>
<keyword evidence="6" id="KW-0211">Defensin</keyword>
<feature type="chain" id="PRO_5041020654" description="Beta-defensin" evidence="6">
    <location>
        <begin position="20"/>
        <end position="164"/>
    </location>
</feature>
<evidence type="ECO:0000313" key="10">
    <source>
        <dbReference type="Proteomes" id="UP000694422"/>
    </source>
</evidence>
<reference evidence="9" key="1">
    <citation type="submission" date="2025-08" db="UniProtKB">
        <authorList>
            <consortium name="Ensembl"/>
        </authorList>
    </citation>
    <scope>IDENTIFICATION</scope>
</reference>
<proteinExistence type="inferred from homology"/>
<dbReference type="AlphaFoldDB" id="A0A8C9PQ77"/>
<dbReference type="Proteomes" id="UP000694422">
    <property type="component" value="Unplaced"/>
</dbReference>
<comment type="function">
    <text evidence="6">Has antibacterial activity.</text>
</comment>
<keyword evidence="10" id="KW-1185">Reference proteome</keyword>
<dbReference type="Ensembl" id="ENSSDAT00000012088.1">
    <property type="protein sequence ID" value="ENSSDAP00000010662.1"/>
    <property type="gene ID" value="ENSSDAG00000009647.1"/>
</dbReference>
<keyword evidence="3 6" id="KW-0964">Secreted</keyword>
<evidence type="ECO:0000256" key="3">
    <source>
        <dbReference type="ARBA" id="ARBA00022525"/>
    </source>
</evidence>
<feature type="domain" description="Beta-defensin" evidence="8">
    <location>
        <begin position="26"/>
        <end position="54"/>
    </location>
</feature>
<sequence>MKLLFPIFASLMLQYQVNTELWNTPKCLMGFGKCKSSCNEDEKEVQKCKNKKCCIGPKVIKLITMYLRHEIPHIPEIENETMLIGHIDPKVKQNKYILSVPLDIEKEHTIPESTIVFPNNNSVIVSSTIPVLPTGYTLHTATPTERETQQTIGSVDASPPPEPP</sequence>
<name>A0A8C9PQ77_SPEDA</name>
<dbReference type="GO" id="GO:0042742">
    <property type="term" value="P:defense response to bacterium"/>
    <property type="evidence" value="ECO:0007669"/>
    <property type="project" value="UniProtKB-UniRule"/>
</dbReference>
<evidence type="ECO:0000313" key="9">
    <source>
        <dbReference type="Ensembl" id="ENSSDAP00000010662.1"/>
    </source>
</evidence>
<reference evidence="9" key="2">
    <citation type="submission" date="2025-09" db="UniProtKB">
        <authorList>
            <consortium name="Ensembl"/>
        </authorList>
    </citation>
    <scope>IDENTIFICATION</scope>
</reference>
<dbReference type="Pfam" id="PF13841">
    <property type="entry name" value="Defensin_beta_2"/>
    <property type="match status" value="1"/>
</dbReference>
<evidence type="ECO:0000256" key="2">
    <source>
        <dbReference type="ARBA" id="ARBA00007371"/>
    </source>
</evidence>
<keyword evidence="6" id="KW-0929">Antimicrobial</keyword>